<evidence type="ECO:0000256" key="6">
    <source>
        <dbReference type="SAM" id="Phobius"/>
    </source>
</evidence>
<feature type="transmembrane region" description="Helical" evidence="6">
    <location>
        <begin position="143"/>
        <end position="164"/>
    </location>
</feature>
<evidence type="ECO:0000256" key="2">
    <source>
        <dbReference type="ARBA" id="ARBA00022475"/>
    </source>
</evidence>
<feature type="transmembrane region" description="Helical" evidence="6">
    <location>
        <begin position="87"/>
        <end position="109"/>
    </location>
</feature>
<comment type="subcellular location">
    <subcellularLocation>
        <location evidence="1">Cell membrane</location>
        <topology evidence="1">Multi-pass membrane protein</topology>
    </subcellularLocation>
</comment>
<dbReference type="CDD" id="cd13128">
    <property type="entry name" value="MATE_Wzx_like"/>
    <property type="match status" value="1"/>
</dbReference>
<evidence type="ECO:0000256" key="3">
    <source>
        <dbReference type="ARBA" id="ARBA00022692"/>
    </source>
</evidence>
<evidence type="ECO:0000256" key="4">
    <source>
        <dbReference type="ARBA" id="ARBA00022989"/>
    </source>
</evidence>
<keyword evidence="3 6" id="KW-0812">Transmembrane</keyword>
<reference evidence="7 8" key="1">
    <citation type="submission" date="2016-11" db="EMBL/GenBank/DDBJ databases">
        <title>Description of two novel members of the family Erysipelotrichaceae: Ileibacterium lipovorans gen. nov., sp. nov. and Dubosiella newyorkensis, gen. nov., sp. nov.</title>
        <authorList>
            <person name="Cox L.M."/>
            <person name="Sohn J."/>
            <person name="Tyrrell K.L."/>
            <person name="Citron D.M."/>
            <person name="Lawson P.A."/>
            <person name="Patel N.B."/>
            <person name="Iizumi T."/>
            <person name="Perez-Perez G.I."/>
            <person name="Goldstein E.J."/>
            <person name="Blaser M.J."/>
        </authorList>
    </citation>
    <scope>NUCLEOTIDE SEQUENCE [LARGE SCALE GENOMIC DNA]</scope>
    <source>
        <strain evidence="7 8">NYU-BL-K8</strain>
    </source>
</reference>
<dbReference type="PANTHER" id="PTHR30250">
    <property type="entry name" value="PST FAMILY PREDICTED COLANIC ACID TRANSPORTER"/>
    <property type="match status" value="1"/>
</dbReference>
<keyword evidence="2" id="KW-1003">Cell membrane</keyword>
<dbReference type="PANTHER" id="PTHR30250:SF11">
    <property type="entry name" value="O-ANTIGEN TRANSPORTER-RELATED"/>
    <property type="match status" value="1"/>
</dbReference>
<name>A0A1Q9YJH9_9FIRM</name>
<comment type="caution">
    <text evidence="7">The sequence shown here is derived from an EMBL/GenBank/DDBJ whole genome shotgun (WGS) entry which is preliminary data.</text>
</comment>
<dbReference type="AlphaFoldDB" id="A0A1Q9YJH9"/>
<accession>A0A1Q9YJH9</accession>
<feature type="transmembrane region" description="Helical" evidence="6">
    <location>
        <begin position="170"/>
        <end position="190"/>
    </location>
</feature>
<dbReference type="GO" id="GO:0005886">
    <property type="term" value="C:plasma membrane"/>
    <property type="evidence" value="ECO:0007669"/>
    <property type="project" value="UniProtKB-SubCell"/>
</dbReference>
<feature type="transmembrane region" description="Helical" evidence="6">
    <location>
        <begin position="443"/>
        <end position="463"/>
    </location>
</feature>
<feature type="transmembrane region" description="Helical" evidence="6">
    <location>
        <begin position="210"/>
        <end position="229"/>
    </location>
</feature>
<feature type="transmembrane region" description="Helical" evidence="6">
    <location>
        <begin position="115"/>
        <end position="136"/>
    </location>
</feature>
<feature type="transmembrane region" description="Helical" evidence="6">
    <location>
        <begin position="290"/>
        <end position="309"/>
    </location>
</feature>
<proteinExistence type="predicted"/>
<evidence type="ECO:0000256" key="5">
    <source>
        <dbReference type="ARBA" id="ARBA00023136"/>
    </source>
</evidence>
<dbReference type="InterPro" id="IPR002797">
    <property type="entry name" value="Polysacc_synth"/>
</dbReference>
<feature type="transmembrane region" description="Helical" evidence="6">
    <location>
        <begin position="249"/>
        <end position="269"/>
    </location>
</feature>
<feature type="transmembrane region" description="Helical" evidence="6">
    <location>
        <begin position="321"/>
        <end position="345"/>
    </location>
</feature>
<feature type="transmembrane region" description="Helical" evidence="6">
    <location>
        <begin position="383"/>
        <end position="404"/>
    </location>
</feature>
<feature type="transmembrane region" description="Helical" evidence="6">
    <location>
        <begin position="43"/>
        <end position="66"/>
    </location>
</feature>
<sequence>MKSKSMSLNFIMNFLLTASSILFPLITFPYVSRILGPTGTGAVAMGTSLVSYFTMVAMLGVPTYGIRICAQVRDNREKLSRTVQELLIINLIMALISYVAFFILLWLVPGFREQSTLYTICSAAIILNVIGVNWVYQALEEYSYITFVSVLFKALGLVLMFLLVRNSGDVLWYGLVTVISSFGSAVFNFIRLRKLVNLHPCRPWNFRRHLYPIFTFFFMSVATTVYTNLDTVMLGVIKDNEVVGYYNAAIKIKTILVTLVTSLGTVLLPRLSYYYEQGKEKEFLSLVSKAFSFVLLFSIPCCIYFSVYARPVVEFLSGPGYLPAVAPMIILMPTIVFIGLSNITGIQVLVPTGKEILVLRSVILGAIVDFLLNLLLIPGLGASGAAIGTLCAEFAVTLLQFWYLRKLLTSIIQTIEFKELILMVLAGSLVLWTLRGLQFSSLFWQLAVSAICFFGICGLSLLISREEIILSIIDKLLRKLSRN</sequence>
<keyword evidence="5 6" id="KW-0472">Membrane</keyword>
<feature type="transmembrane region" description="Helical" evidence="6">
    <location>
        <begin position="357"/>
        <end position="377"/>
    </location>
</feature>
<dbReference type="Proteomes" id="UP000186758">
    <property type="component" value="Unassembled WGS sequence"/>
</dbReference>
<feature type="transmembrane region" description="Helical" evidence="6">
    <location>
        <begin position="12"/>
        <end position="31"/>
    </location>
</feature>
<protein>
    <submittedName>
        <fullName evidence="7">Flippase</fullName>
    </submittedName>
</protein>
<evidence type="ECO:0000313" key="7">
    <source>
        <dbReference type="EMBL" id="OLU44592.1"/>
    </source>
</evidence>
<gene>
    <name evidence="7" type="ORF">BO223_07885</name>
</gene>
<keyword evidence="4 6" id="KW-1133">Transmembrane helix</keyword>
<dbReference type="EMBL" id="MPJZ01000063">
    <property type="protein sequence ID" value="OLU44592.1"/>
    <property type="molecule type" value="Genomic_DNA"/>
</dbReference>
<evidence type="ECO:0000256" key="1">
    <source>
        <dbReference type="ARBA" id="ARBA00004651"/>
    </source>
</evidence>
<evidence type="ECO:0000313" key="8">
    <source>
        <dbReference type="Proteomes" id="UP000186758"/>
    </source>
</evidence>
<organism evidence="7 8">
    <name type="scientific">Faecalibaculum rodentium</name>
    <dbReference type="NCBI Taxonomy" id="1702221"/>
    <lineage>
        <taxon>Bacteria</taxon>
        <taxon>Bacillati</taxon>
        <taxon>Bacillota</taxon>
        <taxon>Erysipelotrichia</taxon>
        <taxon>Erysipelotrichales</taxon>
        <taxon>Erysipelotrichaceae</taxon>
        <taxon>Faecalibaculum</taxon>
    </lineage>
</organism>
<dbReference type="InterPro" id="IPR050833">
    <property type="entry name" value="Poly_Biosynth_Transport"/>
</dbReference>
<dbReference type="Pfam" id="PF01943">
    <property type="entry name" value="Polysacc_synt"/>
    <property type="match status" value="1"/>
</dbReference>
<feature type="transmembrane region" description="Helical" evidence="6">
    <location>
        <begin position="420"/>
        <end position="437"/>
    </location>
</feature>